<keyword evidence="3 6" id="KW-0812">Transmembrane</keyword>
<evidence type="ECO:0000313" key="9">
    <source>
        <dbReference type="Proteomes" id="UP000534783"/>
    </source>
</evidence>
<evidence type="ECO:0000256" key="1">
    <source>
        <dbReference type="ARBA" id="ARBA00004141"/>
    </source>
</evidence>
<keyword evidence="5 6" id="KW-0472">Membrane</keyword>
<sequence>MKPVSQRAASLLLMLAAFLWGGSVIAQKWGVTHFPPLRLALLRGVGATLCLLPFWWGSNDRRPFKRGELPLLFSLAFLSMIGNQLANYYGLRTIPASEAGIIMGSTPVLTALLSALFFREPLTRRRTAGCLLSFIGIVLVVARPPQAQAVASWRGDLFVCLGVLSWVSYTLLARSILKEHSSLALTMATFSIGTMLIVPLAIWETAPLQSVPPSAWGALTYLILFASVIAFFAWNIGLQAVGPTRASIFSNLIPVTALVLGVVLLSETISIKQLAGMGLILVSVWMVNRREGES</sequence>
<name>A0A7X6DM51_9BACT</name>
<feature type="domain" description="EamA" evidence="7">
    <location>
        <begin position="10"/>
        <end position="141"/>
    </location>
</feature>
<comment type="similarity">
    <text evidence="2">Belongs to the EamA transporter family.</text>
</comment>
<protein>
    <submittedName>
        <fullName evidence="8">EamA family transporter</fullName>
    </submittedName>
</protein>
<dbReference type="EMBL" id="VTOW01000001">
    <property type="protein sequence ID" value="NKE69725.1"/>
    <property type="molecule type" value="Genomic_DNA"/>
</dbReference>
<dbReference type="Proteomes" id="UP000534783">
    <property type="component" value="Unassembled WGS sequence"/>
</dbReference>
<evidence type="ECO:0000259" key="7">
    <source>
        <dbReference type="Pfam" id="PF00892"/>
    </source>
</evidence>
<dbReference type="GO" id="GO:0016020">
    <property type="term" value="C:membrane"/>
    <property type="evidence" value="ECO:0007669"/>
    <property type="project" value="UniProtKB-SubCell"/>
</dbReference>
<evidence type="ECO:0000256" key="5">
    <source>
        <dbReference type="ARBA" id="ARBA00023136"/>
    </source>
</evidence>
<evidence type="ECO:0000256" key="2">
    <source>
        <dbReference type="ARBA" id="ARBA00007362"/>
    </source>
</evidence>
<comment type="subcellular location">
    <subcellularLocation>
        <location evidence="1">Membrane</location>
        <topology evidence="1">Multi-pass membrane protein</topology>
    </subcellularLocation>
</comment>
<feature type="transmembrane region" description="Helical" evidence="6">
    <location>
        <begin position="69"/>
        <end position="89"/>
    </location>
</feature>
<organism evidence="8 9">
    <name type="scientific">Candidatus Manganitrophus noduliformans</name>
    <dbReference type="NCBI Taxonomy" id="2606439"/>
    <lineage>
        <taxon>Bacteria</taxon>
        <taxon>Pseudomonadati</taxon>
        <taxon>Nitrospirota</taxon>
        <taxon>Nitrospiria</taxon>
        <taxon>Candidatus Troglogloeales</taxon>
        <taxon>Candidatus Manganitrophaceae</taxon>
        <taxon>Candidatus Manganitrophus</taxon>
    </lineage>
</organism>
<dbReference type="RefSeq" id="WP_168058012.1">
    <property type="nucleotide sequence ID" value="NZ_VTOW01000001.1"/>
</dbReference>
<feature type="transmembrane region" description="Helical" evidence="6">
    <location>
        <begin position="184"/>
        <end position="203"/>
    </location>
</feature>
<comment type="caution">
    <text evidence="8">The sequence shown here is derived from an EMBL/GenBank/DDBJ whole genome shotgun (WGS) entry which is preliminary data.</text>
</comment>
<reference evidence="8 9" key="1">
    <citation type="journal article" date="2020" name="Nature">
        <title>Bacterial chemolithoautotrophy via manganese oxidation.</title>
        <authorList>
            <person name="Yu H."/>
            <person name="Leadbetter J.R."/>
        </authorList>
    </citation>
    <scope>NUCLEOTIDE SEQUENCE [LARGE SCALE GENOMIC DNA]</scope>
    <source>
        <strain evidence="8 9">Mn-1</strain>
    </source>
</reference>
<evidence type="ECO:0000256" key="4">
    <source>
        <dbReference type="ARBA" id="ARBA00022989"/>
    </source>
</evidence>
<dbReference type="Gene3D" id="1.10.3730.20">
    <property type="match status" value="2"/>
</dbReference>
<feature type="transmembrane region" description="Helical" evidence="6">
    <location>
        <begin position="215"/>
        <end position="234"/>
    </location>
</feature>
<evidence type="ECO:0000256" key="3">
    <source>
        <dbReference type="ARBA" id="ARBA00022692"/>
    </source>
</evidence>
<feature type="transmembrane region" description="Helical" evidence="6">
    <location>
        <begin position="153"/>
        <end position="172"/>
    </location>
</feature>
<evidence type="ECO:0000313" key="8">
    <source>
        <dbReference type="EMBL" id="NKE69725.1"/>
    </source>
</evidence>
<keyword evidence="9" id="KW-1185">Reference proteome</keyword>
<accession>A0A7X6DM51</accession>
<feature type="transmembrane region" description="Helical" evidence="6">
    <location>
        <begin position="130"/>
        <end position="147"/>
    </location>
</feature>
<dbReference type="PANTHER" id="PTHR32322">
    <property type="entry name" value="INNER MEMBRANE TRANSPORTER"/>
    <property type="match status" value="1"/>
</dbReference>
<feature type="domain" description="EamA" evidence="7">
    <location>
        <begin position="154"/>
        <end position="288"/>
    </location>
</feature>
<keyword evidence="4 6" id="KW-1133">Transmembrane helix</keyword>
<feature type="transmembrane region" description="Helical" evidence="6">
    <location>
        <begin position="36"/>
        <end position="57"/>
    </location>
</feature>
<dbReference type="InterPro" id="IPR037185">
    <property type="entry name" value="EmrE-like"/>
</dbReference>
<feature type="transmembrane region" description="Helical" evidence="6">
    <location>
        <begin position="246"/>
        <end position="265"/>
    </location>
</feature>
<gene>
    <name evidence="8" type="ORF">MNODULE_03050</name>
</gene>
<dbReference type="AlphaFoldDB" id="A0A7X6DM51"/>
<evidence type="ECO:0000256" key="6">
    <source>
        <dbReference type="SAM" id="Phobius"/>
    </source>
</evidence>
<dbReference type="SUPFAM" id="SSF103481">
    <property type="entry name" value="Multidrug resistance efflux transporter EmrE"/>
    <property type="match status" value="2"/>
</dbReference>
<dbReference type="InterPro" id="IPR050638">
    <property type="entry name" value="AA-Vitamin_Transporters"/>
</dbReference>
<dbReference type="PANTHER" id="PTHR32322:SF2">
    <property type="entry name" value="EAMA DOMAIN-CONTAINING PROTEIN"/>
    <property type="match status" value="1"/>
</dbReference>
<dbReference type="InterPro" id="IPR000620">
    <property type="entry name" value="EamA_dom"/>
</dbReference>
<feature type="transmembrane region" description="Helical" evidence="6">
    <location>
        <begin position="101"/>
        <end position="118"/>
    </location>
</feature>
<dbReference type="Pfam" id="PF00892">
    <property type="entry name" value="EamA"/>
    <property type="match status" value="2"/>
</dbReference>
<proteinExistence type="inferred from homology"/>